<dbReference type="AlphaFoldDB" id="A0A9J6QVQ6"/>
<name>A0A9J6QVQ6_9FIRM</name>
<dbReference type="GO" id="GO:0016746">
    <property type="term" value="F:acyltransferase activity"/>
    <property type="evidence" value="ECO:0007669"/>
    <property type="project" value="InterPro"/>
</dbReference>
<dbReference type="EMBL" id="JAOSHN010000006">
    <property type="protein sequence ID" value="MCU7379555.1"/>
    <property type="molecule type" value="Genomic_DNA"/>
</dbReference>
<dbReference type="InterPro" id="IPR001078">
    <property type="entry name" value="2-oxoacid_DH_actylTfrase"/>
</dbReference>
<proteinExistence type="predicted"/>
<dbReference type="Pfam" id="PF00198">
    <property type="entry name" value="2-oxoacid_dh"/>
    <property type="match status" value="2"/>
</dbReference>
<comment type="caution">
    <text evidence="2">The sequence shown here is derived from an EMBL/GenBank/DDBJ whole genome shotgun (WGS) entry which is preliminary data.</text>
</comment>
<feature type="domain" description="2-oxoacid dehydrogenase acyltransferase catalytic" evidence="1">
    <location>
        <begin position="37"/>
        <end position="108"/>
    </location>
</feature>
<dbReference type="Gene3D" id="3.30.559.10">
    <property type="entry name" value="Chloramphenicol acetyltransferase-like domain"/>
    <property type="match status" value="1"/>
</dbReference>
<dbReference type="RefSeq" id="WP_253020981.1">
    <property type="nucleotide sequence ID" value="NZ_JAOSHN010000006.1"/>
</dbReference>
<dbReference type="Proteomes" id="UP001065549">
    <property type="component" value="Unassembled WGS sequence"/>
</dbReference>
<evidence type="ECO:0000313" key="2">
    <source>
        <dbReference type="EMBL" id="MCU7379555.1"/>
    </source>
</evidence>
<dbReference type="InterPro" id="IPR023213">
    <property type="entry name" value="CAT-like_dom_sf"/>
</dbReference>
<evidence type="ECO:0000259" key="1">
    <source>
        <dbReference type="Pfam" id="PF00198"/>
    </source>
</evidence>
<gene>
    <name evidence="2" type="ORF">OBO34_14510</name>
</gene>
<organism evidence="2 3">
    <name type="scientific">Hominibacterium faecale</name>
    <dbReference type="NCBI Taxonomy" id="2839743"/>
    <lineage>
        <taxon>Bacteria</taxon>
        <taxon>Bacillati</taxon>
        <taxon>Bacillota</taxon>
        <taxon>Clostridia</taxon>
        <taxon>Peptostreptococcales</taxon>
        <taxon>Anaerovoracaceae</taxon>
        <taxon>Hominibacterium</taxon>
    </lineage>
</organism>
<reference evidence="2" key="1">
    <citation type="submission" date="2022-09" db="EMBL/GenBank/DDBJ databases">
        <title>Culturomic study of gut microbiota in children with autism spectrum disorder.</title>
        <authorList>
            <person name="Efimov B.A."/>
            <person name="Chaplin A.V."/>
            <person name="Sokolova S.R."/>
            <person name="Pikina A.P."/>
            <person name="Korzhanova M."/>
            <person name="Belova V."/>
            <person name="Korostin D."/>
        </authorList>
    </citation>
    <scope>NUCLEOTIDE SEQUENCE</scope>
    <source>
        <strain evidence="2">ASD5510</strain>
    </source>
</reference>
<keyword evidence="3" id="KW-1185">Reference proteome</keyword>
<feature type="domain" description="2-oxoacid dehydrogenase acyltransferase catalytic" evidence="1">
    <location>
        <begin position="196"/>
        <end position="279"/>
    </location>
</feature>
<accession>A0A9J6QVQ6</accession>
<sequence>MTKKTKERRDRRDGTRVRNVDGVHAIMPHLMPNRCDAEVYIQEQIDVTNLMRYLQEKNGPGAEYKTTIFHTIVMAVAKTIYKRPLLNRFIAGKRFFDRNEITISFVVKRQFQDGAEEALMTLRVEDDMTLEDVSRKIIGDSAKLRQEAGTNDIDQVLGKLAKLPRFVMRIMMAAFRFLDFHDKMPAFICDGDPNYSTAMLTNLGSIGCSCVYHHLNNYGTNSLLIAVGTVHQAQIIGDDGEAEIRDVVDLGVTLDERIADGFYFARSVKLLEEILSQPEILEKPVKEEVDYEC</sequence>
<evidence type="ECO:0000313" key="3">
    <source>
        <dbReference type="Proteomes" id="UP001065549"/>
    </source>
</evidence>
<dbReference type="SUPFAM" id="SSF52777">
    <property type="entry name" value="CoA-dependent acyltransferases"/>
    <property type="match status" value="1"/>
</dbReference>
<protein>
    <submittedName>
        <fullName evidence="2">2-oxo acid dehydrogenase subunit E2</fullName>
    </submittedName>
</protein>